<proteinExistence type="predicted"/>
<dbReference type="Gene3D" id="3.40.50.10540">
    <property type="entry name" value="Crotonobetainyl-coa:carnitine coa-transferase, domain 1"/>
    <property type="match status" value="1"/>
</dbReference>
<gene>
    <name evidence="2" type="ORF">ACFPPC_14440</name>
</gene>
<name>A0ABW0HB81_9HYPH</name>
<reference evidence="3" key="1">
    <citation type="journal article" date="2019" name="Int. J. Syst. Evol. Microbiol.">
        <title>The Global Catalogue of Microorganisms (GCM) 10K type strain sequencing project: providing services to taxonomists for standard genome sequencing and annotation.</title>
        <authorList>
            <consortium name="The Broad Institute Genomics Platform"/>
            <consortium name="The Broad Institute Genome Sequencing Center for Infectious Disease"/>
            <person name="Wu L."/>
            <person name="Ma J."/>
        </authorList>
    </citation>
    <scope>NUCLEOTIDE SEQUENCE [LARGE SCALE GENOMIC DNA]</scope>
    <source>
        <strain evidence="3">CGMCC 1.16326</strain>
    </source>
</reference>
<evidence type="ECO:0000256" key="1">
    <source>
        <dbReference type="ARBA" id="ARBA00022679"/>
    </source>
</evidence>
<protein>
    <submittedName>
        <fullName evidence="2">CaiB/BaiF CoA transferase family protein</fullName>
    </submittedName>
</protein>
<accession>A0ABW0HB81</accession>
<sequence>MSPRSLSPSGQRPFHGIRVLDLTHVLAGPFCAYQLALLGADVIKIEPPQMPDTARGRGPDDALNAAGLGINYLVQGSNKRSLALDLASEDGRAILLDLVDGADVLVENYRAGALDALGLGPQTLCARNPRLIHCSITGFARGHERETVNAYDNVIQAASGVMARTTGRSGEPVKSGASFIDYATGYAAAFAISAALFQRQASGRGQVIDCAMFDTALTLMAPEAAAALYEGPVQPRPKEAGLGTYETADGLLMLGAFNTRQNRRLWQALGRPDFAALDGWPALWGAAPAMREALVPIMHTRSAAEWEDWLHAIGIPAERVRTLDEAARLPHLHERGFFHTLDAALPGAAPVAVPLAPFTYAAAGPAIDRPPPRLGEHSAEILGEIGRAPAEVEALKARGVIA</sequence>
<dbReference type="GO" id="GO:0016740">
    <property type="term" value="F:transferase activity"/>
    <property type="evidence" value="ECO:0007669"/>
    <property type="project" value="UniProtKB-KW"/>
</dbReference>
<keyword evidence="1 2" id="KW-0808">Transferase</keyword>
<dbReference type="Gene3D" id="3.30.1540.10">
    <property type="entry name" value="formyl-coa transferase, domain 3"/>
    <property type="match status" value="1"/>
</dbReference>
<dbReference type="Proteomes" id="UP001596104">
    <property type="component" value="Unassembled WGS sequence"/>
</dbReference>
<dbReference type="InterPro" id="IPR050483">
    <property type="entry name" value="CoA-transferase_III_domain"/>
</dbReference>
<dbReference type="RefSeq" id="WP_377008887.1">
    <property type="nucleotide sequence ID" value="NZ_JBHSLV010000021.1"/>
</dbReference>
<dbReference type="PANTHER" id="PTHR48207:SF4">
    <property type="entry name" value="BLL6097 PROTEIN"/>
    <property type="match status" value="1"/>
</dbReference>
<evidence type="ECO:0000313" key="2">
    <source>
        <dbReference type="EMBL" id="MFC5393841.1"/>
    </source>
</evidence>
<dbReference type="EMBL" id="JBHSLV010000021">
    <property type="protein sequence ID" value="MFC5393841.1"/>
    <property type="molecule type" value="Genomic_DNA"/>
</dbReference>
<dbReference type="Pfam" id="PF02515">
    <property type="entry name" value="CoA_transf_3"/>
    <property type="match status" value="1"/>
</dbReference>
<dbReference type="InterPro" id="IPR003673">
    <property type="entry name" value="CoA-Trfase_fam_III"/>
</dbReference>
<organism evidence="2 3">
    <name type="scientific">Bosea vestrisii</name>
    <dbReference type="NCBI Taxonomy" id="151416"/>
    <lineage>
        <taxon>Bacteria</taxon>
        <taxon>Pseudomonadati</taxon>
        <taxon>Pseudomonadota</taxon>
        <taxon>Alphaproteobacteria</taxon>
        <taxon>Hyphomicrobiales</taxon>
        <taxon>Boseaceae</taxon>
        <taxon>Bosea</taxon>
    </lineage>
</organism>
<comment type="caution">
    <text evidence="2">The sequence shown here is derived from an EMBL/GenBank/DDBJ whole genome shotgun (WGS) entry which is preliminary data.</text>
</comment>
<dbReference type="SUPFAM" id="SSF89796">
    <property type="entry name" value="CoA-transferase family III (CaiB/BaiF)"/>
    <property type="match status" value="1"/>
</dbReference>
<dbReference type="InterPro" id="IPR044855">
    <property type="entry name" value="CoA-Trfase_III_dom3_sf"/>
</dbReference>
<evidence type="ECO:0000313" key="3">
    <source>
        <dbReference type="Proteomes" id="UP001596104"/>
    </source>
</evidence>
<dbReference type="InterPro" id="IPR023606">
    <property type="entry name" value="CoA-Trfase_III_dom_1_sf"/>
</dbReference>
<keyword evidence="3" id="KW-1185">Reference proteome</keyword>
<dbReference type="PANTHER" id="PTHR48207">
    <property type="entry name" value="SUCCINATE--HYDROXYMETHYLGLUTARATE COA-TRANSFERASE"/>
    <property type="match status" value="1"/>
</dbReference>